<comment type="caution">
    <text evidence="1">The sequence shown here is derived from an EMBL/GenBank/DDBJ whole genome shotgun (WGS) entry which is preliminary data.</text>
</comment>
<dbReference type="EMBL" id="JAIWYP010000011">
    <property type="protein sequence ID" value="KAH3742350.1"/>
    <property type="molecule type" value="Genomic_DNA"/>
</dbReference>
<reference evidence="1" key="1">
    <citation type="journal article" date="2019" name="bioRxiv">
        <title>The Genome of the Zebra Mussel, Dreissena polymorpha: A Resource for Invasive Species Research.</title>
        <authorList>
            <person name="McCartney M.A."/>
            <person name="Auch B."/>
            <person name="Kono T."/>
            <person name="Mallez S."/>
            <person name="Zhang Y."/>
            <person name="Obille A."/>
            <person name="Becker A."/>
            <person name="Abrahante J.E."/>
            <person name="Garbe J."/>
            <person name="Badalamenti J.P."/>
            <person name="Herman A."/>
            <person name="Mangelson H."/>
            <person name="Liachko I."/>
            <person name="Sullivan S."/>
            <person name="Sone E.D."/>
            <person name="Koren S."/>
            <person name="Silverstein K.A.T."/>
            <person name="Beckman K.B."/>
            <person name="Gohl D.M."/>
        </authorList>
    </citation>
    <scope>NUCLEOTIDE SEQUENCE</scope>
    <source>
        <strain evidence="1">Duluth1</strain>
        <tissue evidence="1">Whole animal</tissue>
    </source>
</reference>
<keyword evidence="2" id="KW-1185">Reference proteome</keyword>
<dbReference type="Proteomes" id="UP000828390">
    <property type="component" value="Unassembled WGS sequence"/>
</dbReference>
<name>A0A9D4DC17_DREPO</name>
<evidence type="ECO:0000313" key="1">
    <source>
        <dbReference type="EMBL" id="KAH3742350.1"/>
    </source>
</evidence>
<reference evidence="1" key="2">
    <citation type="submission" date="2020-11" db="EMBL/GenBank/DDBJ databases">
        <authorList>
            <person name="McCartney M.A."/>
            <person name="Auch B."/>
            <person name="Kono T."/>
            <person name="Mallez S."/>
            <person name="Becker A."/>
            <person name="Gohl D.M."/>
            <person name="Silverstein K.A.T."/>
            <person name="Koren S."/>
            <person name="Bechman K.B."/>
            <person name="Herman A."/>
            <person name="Abrahante J.E."/>
            <person name="Garbe J."/>
        </authorList>
    </citation>
    <scope>NUCLEOTIDE SEQUENCE</scope>
    <source>
        <strain evidence="1">Duluth1</strain>
        <tissue evidence="1">Whole animal</tissue>
    </source>
</reference>
<gene>
    <name evidence="1" type="ORF">DPMN_049091</name>
</gene>
<organism evidence="1 2">
    <name type="scientific">Dreissena polymorpha</name>
    <name type="common">Zebra mussel</name>
    <name type="synonym">Mytilus polymorpha</name>
    <dbReference type="NCBI Taxonomy" id="45954"/>
    <lineage>
        <taxon>Eukaryota</taxon>
        <taxon>Metazoa</taxon>
        <taxon>Spiralia</taxon>
        <taxon>Lophotrochozoa</taxon>
        <taxon>Mollusca</taxon>
        <taxon>Bivalvia</taxon>
        <taxon>Autobranchia</taxon>
        <taxon>Heteroconchia</taxon>
        <taxon>Euheterodonta</taxon>
        <taxon>Imparidentia</taxon>
        <taxon>Neoheterodontei</taxon>
        <taxon>Myida</taxon>
        <taxon>Dreissenoidea</taxon>
        <taxon>Dreissenidae</taxon>
        <taxon>Dreissena</taxon>
    </lineage>
</organism>
<dbReference type="AlphaFoldDB" id="A0A9D4DC17"/>
<accession>A0A9D4DC17</accession>
<proteinExistence type="predicted"/>
<sequence>MCVLRSISNKNMKRILILYALASITSTHALSDEPLIHVILLCKSTVEVSCHMDRAGVPSGSYGSWTFYRSRDGFEDMLVTARINNTKQECRVSTLKTTASTNCFCVEDNRVICDISSQSIAKAGDRWRCARFIDGYLLLSNTFTVPSQSKPKK</sequence>
<protein>
    <submittedName>
        <fullName evidence="1">Uncharacterized protein</fullName>
    </submittedName>
</protein>
<evidence type="ECO:0000313" key="2">
    <source>
        <dbReference type="Proteomes" id="UP000828390"/>
    </source>
</evidence>